<protein>
    <submittedName>
        <fullName evidence="1">Transcription factor domain-containing protein</fullName>
    </submittedName>
</protein>
<evidence type="ECO:0000313" key="1">
    <source>
        <dbReference type="EMBL" id="KAK9418888.1"/>
    </source>
</evidence>
<gene>
    <name evidence="1" type="ORF">SUNI508_07660</name>
</gene>
<dbReference type="Proteomes" id="UP001408356">
    <property type="component" value="Unassembled WGS sequence"/>
</dbReference>
<sequence>MSSFDPASLKILERLDELQSHLQQSIESSIRPIYPTSHTVVNAATTHQRHLFPGNLDAILEWPVIKQYRVGIPSQESLMSSTPSISMDLLPTGTMLSADLDPATCDRLLDNFFHYVHIKNPVLDERQTRRMVKRVFSEGISWDQ</sequence>
<proteinExistence type="predicted"/>
<name>A0ABR2UWT6_9PEZI</name>
<evidence type="ECO:0000313" key="2">
    <source>
        <dbReference type="Proteomes" id="UP001408356"/>
    </source>
</evidence>
<organism evidence="1 2">
    <name type="scientific">Seiridium unicorne</name>
    <dbReference type="NCBI Taxonomy" id="138068"/>
    <lineage>
        <taxon>Eukaryota</taxon>
        <taxon>Fungi</taxon>
        <taxon>Dikarya</taxon>
        <taxon>Ascomycota</taxon>
        <taxon>Pezizomycotina</taxon>
        <taxon>Sordariomycetes</taxon>
        <taxon>Xylariomycetidae</taxon>
        <taxon>Amphisphaeriales</taxon>
        <taxon>Sporocadaceae</taxon>
        <taxon>Seiridium</taxon>
    </lineage>
</organism>
<accession>A0ABR2UWT6</accession>
<comment type="caution">
    <text evidence="1">The sequence shown here is derived from an EMBL/GenBank/DDBJ whole genome shotgun (WGS) entry which is preliminary data.</text>
</comment>
<keyword evidence="2" id="KW-1185">Reference proteome</keyword>
<reference evidence="1 2" key="1">
    <citation type="journal article" date="2024" name="J. Plant Pathol.">
        <title>Sequence and assembly of the genome of Seiridium unicorne, isolate CBS 538.82, causal agent of cypress canker disease.</title>
        <authorList>
            <person name="Scali E."/>
            <person name="Rocca G.D."/>
            <person name="Danti R."/>
            <person name="Garbelotto M."/>
            <person name="Barberini S."/>
            <person name="Baroncelli R."/>
            <person name="Emiliani G."/>
        </authorList>
    </citation>
    <scope>NUCLEOTIDE SEQUENCE [LARGE SCALE GENOMIC DNA]</scope>
    <source>
        <strain evidence="1 2">BM-138-508</strain>
    </source>
</reference>
<dbReference type="EMBL" id="JARVKF010000342">
    <property type="protein sequence ID" value="KAK9418888.1"/>
    <property type="molecule type" value="Genomic_DNA"/>
</dbReference>